<evidence type="ECO:0000313" key="1">
    <source>
        <dbReference type="Proteomes" id="UP000887574"/>
    </source>
</evidence>
<proteinExistence type="predicted"/>
<dbReference type="AlphaFoldDB" id="A0A915DAD8"/>
<keyword evidence="1" id="KW-1185">Reference proteome</keyword>
<dbReference type="Proteomes" id="UP000887574">
    <property type="component" value="Unplaced"/>
</dbReference>
<organism evidence="1 2">
    <name type="scientific">Ditylenchus dipsaci</name>
    <dbReference type="NCBI Taxonomy" id="166011"/>
    <lineage>
        <taxon>Eukaryota</taxon>
        <taxon>Metazoa</taxon>
        <taxon>Ecdysozoa</taxon>
        <taxon>Nematoda</taxon>
        <taxon>Chromadorea</taxon>
        <taxon>Rhabditida</taxon>
        <taxon>Tylenchina</taxon>
        <taxon>Tylenchomorpha</taxon>
        <taxon>Sphaerularioidea</taxon>
        <taxon>Anguinidae</taxon>
        <taxon>Anguininae</taxon>
        <taxon>Ditylenchus</taxon>
    </lineage>
</organism>
<evidence type="ECO:0000313" key="2">
    <source>
        <dbReference type="WBParaSite" id="jg1734"/>
    </source>
</evidence>
<name>A0A915DAD8_9BILA</name>
<dbReference type="WBParaSite" id="jg1734">
    <property type="protein sequence ID" value="jg1734"/>
    <property type="gene ID" value="jg1734"/>
</dbReference>
<reference evidence="2" key="1">
    <citation type="submission" date="2022-11" db="UniProtKB">
        <authorList>
            <consortium name="WormBaseParasite"/>
        </authorList>
    </citation>
    <scope>IDENTIFICATION</scope>
</reference>
<accession>A0A915DAD8</accession>
<sequence length="209" mass="22584">MTSVAYAKRASVSCAMSPSIMDVASSAGLLSLNPSDLVFETSQFGIAYYDYVLSTVELDDPAESGDCSQSPSSSSFPGCQLILAKLDSTTNVEWFETARVTPEVLTKHDLSDDSSVALEALKRATNKFKCLHHVLTLGSRRNSGASSCCSNSSYRSSISSTSSEGMKLRIMMCQSRSEINEIPSYVLRDTKMLLVPSSNPLLCLCFPLT</sequence>
<protein>
    <submittedName>
        <fullName evidence="2">Uncharacterized protein</fullName>
    </submittedName>
</protein>